<keyword evidence="12" id="KW-1185">Reference proteome</keyword>
<evidence type="ECO:0000256" key="3">
    <source>
        <dbReference type="ARBA" id="ARBA00022640"/>
    </source>
</evidence>
<dbReference type="Gene3D" id="3.30.110.60">
    <property type="entry name" value="YhbY-like"/>
    <property type="match status" value="1"/>
</dbReference>
<dbReference type="OMA" id="ENSEYPH"/>
<feature type="region of interest" description="Disordered" evidence="9">
    <location>
        <begin position="54"/>
        <end position="77"/>
    </location>
</feature>
<feature type="region of interest" description="Disordered" evidence="9">
    <location>
        <begin position="90"/>
        <end position="132"/>
    </location>
</feature>
<evidence type="ECO:0000256" key="5">
    <source>
        <dbReference type="ARBA" id="ARBA00022884"/>
    </source>
</evidence>
<dbReference type="SUPFAM" id="SSF75471">
    <property type="entry name" value="YhbY-like"/>
    <property type="match status" value="1"/>
</dbReference>
<comment type="subcellular location">
    <subcellularLocation>
        <location evidence="1">Plastid</location>
        <location evidence="1">Chloroplast</location>
    </subcellularLocation>
</comment>
<dbReference type="GO" id="GO:0009507">
    <property type="term" value="C:chloroplast"/>
    <property type="evidence" value="ECO:0007669"/>
    <property type="project" value="UniProtKB-SubCell"/>
</dbReference>
<reference evidence="11 12" key="1">
    <citation type="journal article" date="2021" name="Nat. Plants">
        <title>The Taxus genome provides insights into paclitaxel biosynthesis.</title>
        <authorList>
            <person name="Xiong X."/>
            <person name="Gou J."/>
            <person name="Liao Q."/>
            <person name="Li Y."/>
            <person name="Zhou Q."/>
            <person name="Bi G."/>
            <person name="Li C."/>
            <person name="Du R."/>
            <person name="Wang X."/>
            <person name="Sun T."/>
            <person name="Guo L."/>
            <person name="Liang H."/>
            <person name="Lu P."/>
            <person name="Wu Y."/>
            <person name="Zhang Z."/>
            <person name="Ro D.K."/>
            <person name="Shang Y."/>
            <person name="Huang S."/>
            <person name="Yan J."/>
        </authorList>
    </citation>
    <scope>NUCLEOTIDE SEQUENCE [LARGE SCALE GENOMIC DNA]</scope>
    <source>
        <strain evidence="11">Ta-2019</strain>
    </source>
</reference>
<comment type="caution">
    <text evidence="11">The sequence shown here is derived from an EMBL/GenBank/DDBJ whole genome shotgun (WGS) entry which is preliminary data.</text>
</comment>
<dbReference type="AlphaFoldDB" id="A0AA38GRP6"/>
<feature type="domain" description="CRM" evidence="10">
    <location>
        <begin position="282"/>
        <end position="373"/>
    </location>
</feature>
<sequence>MGLVPFGTAGLLESLYSSRSLHAHAFGFQTSLQSKKYKKFQCFCSRGALNVENSEYPHNENQNRRNPPSRLKTKYLQDWSVRPSVKRHKFPWEEREEHKQKERDGAKNQSPIAVDEKGKEGFGGSKSLPTAPWMDAWNKEAIQGQPGSEIEIEDDVCGSHNAAAEQMKAVQKLERRSDKTTMEQIASKLRKFGYPDEDTKSELEPKTESGRSLIEEMFPEEDEPEILGPNTKDAYDSDGSWSTPIKDVPSKFPWDRKEENSQRGDNGRGERRARGTPSLAELTIPEPELNRLRGRGIRLKERIKLGSPGVTRDIVEKVHEKWRTSEIVKFKCEGSSALNMKRTHEFLEVSISVFHFLSYTLLQLLRMTGGFAC</sequence>
<evidence type="ECO:0000313" key="12">
    <source>
        <dbReference type="Proteomes" id="UP000824469"/>
    </source>
</evidence>
<dbReference type="Pfam" id="PF01985">
    <property type="entry name" value="CRS1_YhbY"/>
    <property type="match status" value="1"/>
</dbReference>
<evidence type="ECO:0000313" key="11">
    <source>
        <dbReference type="EMBL" id="KAH9327077.1"/>
    </source>
</evidence>
<gene>
    <name evidence="11" type="ORF">KI387_007255</name>
</gene>
<keyword evidence="4" id="KW-0677">Repeat</keyword>
<protein>
    <recommendedName>
        <fullName evidence="10">CRM domain-containing protein</fullName>
    </recommendedName>
</protein>
<organism evidence="11 12">
    <name type="scientific">Taxus chinensis</name>
    <name type="common">Chinese yew</name>
    <name type="synonym">Taxus wallichiana var. chinensis</name>
    <dbReference type="NCBI Taxonomy" id="29808"/>
    <lineage>
        <taxon>Eukaryota</taxon>
        <taxon>Viridiplantae</taxon>
        <taxon>Streptophyta</taxon>
        <taxon>Embryophyta</taxon>
        <taxon>Tracheophyta</taxon>
        <taxon>Spermatophyta</taxon>
        <taxon>Pinopsida</taxon>
        <taxon>Pinidae</taxon>
        <taxon>Conifers II</taxon>
        <taxon>Cupressales</taxon>
        <taxon>Taxaceae</taxon>
        <taxon>Taxus</taxon>
    </lineage>
</organism>
<dbReference type="GO" id="GO:0003729">
    <property type="term" value="F:mRNA binding"/>
    <property type="evidence" value="ECO:0007669"/>
    <property type="project" value="InterPro"/>
</dbReference>
<keyword evidence="7" id="KW-0508">mRNA splicing</keyword>
<keyword evidence="5 8" id="KW-0694">RNA-binding</keyword>
<dbReference type="PANTHER" id="PTHR31846:SF7">
    <property type="entry name" value="CRS1 _ YHBY (CRM) DOMAIN-CONTAINING PROTEIN"/>
    <property type="match status" value="1"/>
</dbReference>
<dbReference type="InterPro" id="IPR045278">
    <property type="entry name" value="CRS1/CFM2/CFM3"/>
</dbReference>
<feature type="compositionally biased region" description="Basic and acidic residues" evidence="9">
    <location>
        <begin position="253"/>
        <end position="273"/>
    </location>
</feature>
<feature type="compositionally biased region" description="Basic and acidic residues" evidence="9">
    <location>
        <begin position="90"/>
        <end position="106"/>
    </location>
</feature>
<evidence type="ECO:0000256" key="2">
    <source>
        <dbReference type="ARBA" id="ARBA00022528"/>
    </source>
</evidence>
<evidence type="ECO:0000256" key="8">
    <source>
        <dbReference type="PROSITE-ProRule" id="PRU00626"/>
    </source>
</evidence>
<dbReference type="PANTHER" id="PTHR31846">
    <property type="entry name" value="CRS1 / YHBY (CRM) DOMAIN-CONTAINING PROTEIN"/>
    <property type="match status" value="1"/>
</dbReference>
<dbReference type="PROSITE" id="PS51295">
    <property type="entry name" value="CRM"/>
    <property type="match status" value="1"/>
</dbReference>
<proteinExistence type="predicted"/>
<evidence type="ECO:0000256" key="1">
    <source>
        <dbReference type="ARBA" id="ARBA00004229"/>
    </source>
</evidence>
<keyword evidence="6" id="KW-0809">Transit peptide</keyword>
<keyword evidence="2" id="KW-0150">Chloroplast</keyword>
<evidence type="ECO:0000256" key="4">
    <source>
        <dbReference type="ARBA" id="ARBA00022737"/>
    </source>
</evidence>
<keyword evidence="3" id="KW-0934">Plastid</keyword>
<accession>A0AA38GRP6</accession>
<name>A0AA38GRP6_TAXCH</name>
<dbReference type="EMBL" id="JAHRHJ020000002">
    <property type="protein sequence ID" value="KAH9327077.1"/>
    <property type="molecule type" value="Genomic_DNA"/>
</dbReference>
<evidence type="ECO:0000259" key="10">
    <source>
        <dbReference type="PROSITE" id="PS51295"/>
    </source>
</evidence>
<evidence type="ECO:0000256" key="9">
    <source>
        <dbReference type="SAM" id="MobiDB-lite"/>
    </source>
</evidence>
<dbReference type="InterPro" id="IPR035920">
    <property type="entry name" value="YhbY-like_sf"/>
</dbReference>
<dbReference type="GO" id="GO:0000373">
    <property type="term" value="P:Group II intron splicing"/>
    <property type="evidence" value="ECO:0007669"/>
    <property type="project" value="UniProtKB-ARBA"/>
</dbReference>
<dbReference type="Proteomes" id="UP000824469">
    <property type="component" value="Unassembled WGS sequence"/>
</dbReference>
<keyword evidence="7" id="KW-0507">mRNA processing</keyword>
<dbReference type="InterPro" id="IPR001890">
    <property type="entry name" value="RNA-binding_CRM"/>
</dbReference>
<feature type="region of interest" description="Disordered" evidence="9">
    <location>
        <begin position="217"/>
        <end position="279"/>
    </location>
</feature>
<evidence type="ECO:0000256" key="6">
    <source>
        <dbReference type="ARBA" id="ARBA00022946"/>
    </source>
</evidence>
<evidence type="ECO:0000256" key="7">
    <source>
        <dbReference type="ARBA" id="ARBA00023187"/>
    </source>
</evidence>